<organism evidence="2 3">
    <name type="scientific">Pleurotus eryngii</name>
    <name type="common">Boletus of the steppes</name>
    <dbReference type="NCBI Taxonomy" id="5323"/>
    <lineage>
        <taxon>Eukaryota</taxon>
        <taxon>Fungi</taxon>
        <taxon>Dikarya</taxon>
        <taxon>Basidiomycota</taxon>
        <taxon>Agaricomycotina</taxon>
        <taxon>Agaricomycetes</taxon>
        <taxon>Agaricomycetidae</taxon>
        <taxon>Agaricales</taxon>
        <taxon>Pleurotineae</taxon>
        <taxon>Pleurotaceae</taxon>
        <taxon>Pleurotus</taxon>
    </lineage>
</organism>
<feature type="compositionally biased region" description="Polar residues" evidence="1">
    <location>
        <begin position="167"/>
        <end position="182"/>
    </location>
</feature>
<feature type="compositionally biased region" description="Polar residues" evidence="1">
    <location>
        <begin position="266"/>
        <end position="281"/>
    </location>
</feature>
<feature type="compositionally biased region" description="Low complexity" evidence="1">
    <location>
        <begin position="152"/>
        <end position="166"/>
    </location>
</feature>
<dbReference type="Proteomes" id="UP000807025">
    <property type="component" value="Unassembled WGS sequence"/>
</dbReference>
<dbReference type="AlphaFoldDB" id="A0A9P5ZYM5"/>
<evidence type="ECO:0008006" key="4">
    <source>
        <dbReference type="Google" id="ProtNLM"/>
    </source>
</evidence>
<evidence type="ECO:0000313" key="2">
    <source>
        <dbReference type="EMBL" id="KAF9496683.1"/>
    </source>
</evidence>
<sequence>MAALWYYSKTRQFNVDTTRRLLAEAHSWGFQASNGHESRVMDDVELSHGKSSIQHDPESFFPTTTLLAIMSARQQFFPRPASRATHVDNDENNSAPSKHFQPDPTNPLNQLQLKSSATSSSTGSSIQNPQKKHHNPEPKQLNLSSLRKPRHGLSSASGSAQGAQNQDMGSPQTNERGQNPTGSKARGSLKQQTNIASPTPHPLRDVSQLLATSSPNGTFGVNTSFSESSFRMPVLPPAATDATPASFQANSGKAISQDGAHTSTQFPAEASFTSPTSSLDISNPRGGDMLIDELSESTNGHSAFNLSLPFGDYSGPQRILLEENGLQDPTRRPGSRNGSRRKQKPTSKRSRADFEDSVLEGVSHGRAKHSRPEQAYTHERESLEHDDLHEQYHPVAQSGNAPLPRMNTLDKLLGLDVDQYIESHLEKYEEAREKWKTCTMDEWTAGADGLGRFLISMKMKLFATMNKKIDEHNTVLDERSKSLVLAKDQLVKDSGTVLGR</sequence>
<feature type="compositionally biased region" description="Low complexity" evidence="1">
    <location>
        <begin position="115"/>
        <end position="125"/>
    </location>
</feature>
<evidence type="ECO:0000256" key="1">
    <source>
        <dbReference type="SAM" id="MobiDB-lite"/>
    </source>
</evidence>
<keyword evidence="3" id="KW-1185">Reference proteome</keyword>
<accession>A0A9P5ZYM5</accession>
<dbReference type="EMBL" id="MU154550">
    <property type="protein sequence ID" value="KAF9496683.1"/>
    <property type="molecule type" value="Genomic_DNA"/>
</dbReference>
<proteinExistence type="predicted"/>
<comment type="caution">
    <text evidence="2">The sequence shown here is derived from an EMBL/GenBank/DDBJ whole genome shotgun (WGS) entry which is preliminary data.</text>
</comment>
<feature type="region of interest" description="Disordered" evidence="1">
    <location>
        <begin position="266"/>
        <end position="289"/>
    </location>
</feature>
<evidence type="ECO:0000313" key="3">
    <source>
        <dbReference type="Proteomes" id="UP000807025"/>
    </source>
</evidence>
<name>A0A9P5ZYM5_PLEER</name>
<protein>
    <recommendedName>
        <fullName evidence="4">Extracellular mutant protein 11 C-terminal domain-containing protein</fullName>
    </recommendedName>
</protein>
<dbReference type="OrthoDB" id="3261714at2759"/>
<feature type="compositionally biased region" description="Basic residues" evidence="1">
    <location>
        <begin position="338"/>
        <end position="349"/>
    </location>
</feature>
<gene>
    <name evidence="2" type="ORF">BDN71DRAFT_1430080</name>
</gene>
<feature type="compositionally biased region" description="Basic and acidic residues" evidence="1">
    <location>
        <begin position="370"/>
        <end position="380"/>
    </location>
</feature>
<feature type="region of interest" description="Disordered" evidence="1">
    <location>
        <begin position="83"/>
        <end position="203"/>
    </location>
</feature>
<reference evidence="2" key="1">
    <citation type="submission" date="2020-11" db="EMBL/GenBank/DDBJ databases">
        <authorList>
            <consortium name="DOE Joint Genome Institute"/>
            <person name="Ahrendt S."/>
            <person name="Riley R."/>
            <person name="Andreopoulos W."/>
            <person name="Labutti K."/>
            <person name="Pangilinan J."/>
            <person name="Ruiz-Duenas F.J."/>
            <person name="Barrasa J.M."/>
            <person name="Sanchez-Garcia M."/>
            <person name="Camarero S."/>
            <person name="Miyauchi S."/>
            <person name="Serrano A."/>
            <person name="Linde D."/>
            <person name="Babiker R."/>
            <person name="Drula E."/>
            <person name="Ayuso-Fernandez I."/>
            <person name="Pacheco R."/>
            <person name="Padilla G."/>
            <person name="Ferreira P."/>
            <person name="Barriuso J."/>
            <person name="Kellner H."/>
            <person name="Castanera R."/>
            <person name="Alfaro M."/>
            <person name="Ramirez L."/>
            <person name="Pisabarro A.G."/>
            <person name="Kuo A."/>
            <person name="Tritt A."/>
            <person name="Lipzen A."/>
            <person name="He G."/>
            <person name="Yan M."/>
            <person name="Ng V."/>
            <person name="Cullen D."/>
            <person name="Martin F."/>
            <person name="Rosso M.-N."/>
            <person name="Henrissat B."/>
            <person name="Hibbett D."/>
            <person name="Martinez A.T."/>
            <person name="Grigoriev I.V."/>
        </authorList>
    </citation>
    <scope>NUCLEOTIDE SEQUENCE</scope>
    <source>
        <strain evidence="2">ATCC 90797</strain>
    </source>
</reference>
<feature type="region of interest" description="Disordered" evidence="1">
    <location>
        <begin position="322"/>
        <end position="380"/>
    </location>
</feature>